<dbReference type="Pfam" id="PF03466">
    <property type="entry name" value="LysR_substrate"/>
    <property type="match status" value="1"/>
</dbReference>
<reference evidence="7 8" key="1">
    <citation type="submission" date="2019-07" db="EMBL/GenBank/DDBJ databases">
        <authorList>
            <person name="Yang M."/>
            <person name="Zhao D."/>
            <person name="Xiang H."/>
        </authorList>
    </citation>
    <scope>NUCLEOTIDE SEQUENCE [LARGE SCALE GENOMIC DNA]</scope>
    <source>
        <strain evidence="7 8">IM1326</strain>
    </source>
</reference>
<dbReference type="RefSeq" id="WP_143235308.1">
    <property type="nucleotide sequence ID" value="NZ_VJWL01000001.1"/>
</dbReference>
<sequence>MKIWPIRVLSTLIATGSLQNAAEQLHRTPAALSMTLSNLENELGFTLLDRSGYRLQLTPQGSQFLRHAQELLRQHDRLNSIVTQLREGAEPQLLLSYDYTCNPDLLLSALKRIQRDFPVTEVFVSGHSQLEALKEVAEGLADIALTPWLPTFQQMADFESLRVSQFDLVVAIAKSLVDELGMPRSRDALSELPYLLPRNLNMGINPEQIYRIAGKSRLRVNDSHTLVRYLRAGLGWGIVPRDLVQREIQKGTLLEIDIPGFLDHISAEVHLVKLSSKQLGPAGAQLWNEFAEREGSQQRVKKRAARVQSHVTQSSSR</sequence>
<dbReference type="InterPro" id="IPR036390">
    <property type="entry name" value="WH_DNA-bd_sf"/>
</dbReference>
<dbReference type="InterPro" id="IPR005119">
    <property type="entry name" value="LysR_subst-bd"/>
</dbReference>
<protein>
    <submittedName>
        <fullName evidence="7">LysR family transcriptional regulator</fullName>
    </submittedName>
</protein>
<feature type="domain" description="HTH lysR-type" evidence="6">
    <location>
        <begin position="1"/>
        <end position="58"/>
    </location>
</feature>
<keyword evidence="4" id="KW-0804">Transcription</keyword>
<accession>A0A552X5S5</accession>
<name>A0A552X5S5_9GAMM</name>
<dbReference type="Gene3D" id="1.10.10.10">
    <property type="entry name" value="Winged helix-like DNA-binding domain superfamily/Winged helix DNA-binding domain"/>
    <property type="match status" value="1"/>
</dbReference>
<dbReference type="EMBL" id="VJWL01000001">
    <property type="protein sequence ID" value="TRW50377.1"/>
    <property type="molecule type" value="Genomic_DNA"/>
</dbReference>
<dbReference type="Pfam" id="PF00126">
    <property type="entry name" value="HTH_1"/>
    <property type="match status" value="1"/>
</dbReference>
<gene>
    <name evidence="7" type="ORF">FM042_05975</name>
</gene>
<proteinExistence type="inferred from homology"/>
<evidence type="ECO:0000256" key="3">
    <source>
        <dbReference type="ARBA" id="ARBA00023125"/>
    </source>
</evidence>
<dbReference type="PANTHER" id="PTHR30126:SF91">
    <property type="entry name" value="LYSR FAMILY TRANSCRIPTIONAL REGULATOR"/>
    <property type="match status" value="1"/>
</dbReference>
<dbReference type="OrthoDB" id="9786526at2"/>
<evidence type="ECO:0000259" key="6">
    <source>
        <dbReference type="PROSITE" id="PS50931"/>
    </source>
</evidence>
<keyword evidence="8" id="KW-1185">Reference proteome</keyword>
<dbReference type="PROSITE" id="PS50931">
    <property type="entry name" value="HTH_LYSR"/>
    <property type="match status" value="1"/>
</dbReference>
<dbReference type="GO" id="GO:0003700">
    <property type="term" value="F:DNA-binding transcription factor activity"/>
    <property type="evidence" value="ECO:0007669"/>
    <property type="project" value="InterPro"/>
</dbReference>
<evidence type="ECO:0000313" key="8">
    <source>
        <dbReference type="Proteomes" id="UP000320359"/>
    </source>
</evidence>
<dbReference type="AlphaFoldDB" id="A0A552X5S5"/>
<evidence type="ECO:0000313" key="7">
    <source>
        <dbReference type="EMBL" id="TRW50377.1"/>
    </source>
</evidence>
<dbReference type="SUPFAM" id="SSF53850">
    <property type="entry name" value="Periplasmic binding protein-like II"/>
    <property type="match status" value="1"/>
</dbReference>
<keyword evidence="3" id="KW-0238">DNA-binding</keyword>
<dbReference type="CDD" id="cd05466">
    <property type="entry name" value="PBP2_LTTR_substrate"/>
    <property type="match status" value="1"/>
</dbReference>
<dbReference type="InterPro" id="IPR000847">
    <property type="entry name" value="LysR_HTH_N"/>
</dbReference>
<dbReference type="InterPro" id="IPR036388">
    <property type="entry name" value="WH-like_DNA-bd_sf"/>
</dbReference>
<evidence type="ECO:0000256" key="5">
    <source>
        <dbReference type="SAM" id="MobiDB-lite"/>
    </source>
</evidence>
<dbReference type="Proteomes" id="UP000320359">
    <property type="component" value="Unassembled WGS sequence"/>
</dbReference>
<dbReference type="Gene3D" id="3.40.190.290">
    <property type="match status" value="1"/>
</dbReference>
<comment type="similarity">
    <text evidence="1">Belongs to the LysR transcriptional regulatory family.</text>
</comment>
<dbReference type="SUPFAM" id="SSF46785">
    <property type="entry name" value="Winged helix' DNA-binding domain"/>
    <property type="match status" value="1"/>
</dbReference>
<dbReference type="PANTHER" id="PTHR30126">
    <property type="entry name" value="HTH-TYPE TRANSCRIPTIONAL REGULATOR"/>
    <property type="match status" value="1"/>
</dbReference>
<comment type="caution">
    <text evidence="7">The sequence shown here is derived from an EMBL/GenBank/DDBJ whole genome shotgun (WGS) entry which is preliminary data.</text>
</comment>
<evidence type="ECO:0000256" key="4">
    <source>
        <dbReference type="ARBA" id="ARBA00023163"/>
    </source>
</evidence>
<organism evidence="7 8">
    <name type="scientific">Aliidiomarina halalkaliphila</name>
    <dbReference type="NCBI Taxonomy" id="2593535"/>
    <lineage>
        <taxon>Bacteria</taxon>
        <taxon>Pseudomonadati</taxon>
        <taxon>Pseudomonadota</taxon>
        <taxon>Gammaproteobacteria</taxon>
        <taxon>Alteromonadales</taxon>
        <taxon>Idiomarinaceae</taxon>
        <taxon>Aliidiomarina</taxon>
    </lineage>
</organism>
<evidence type="ECO:0000256" key="1">
    <source>
        <dbReference type="ARBA" id="ARBA00009437"/>
    </source>
</evidence>
<dbReference type="GO" id="GO:0000976">
    <property type="term" value="F:transcription cis-regulatory region binding"/>
    <property type="evidence" value="ECO:0007669"/>
    <property type="project" value="TreeGrafter"/>
</dbReference>
<evidence type="ECO:0000256" key="2">
    <source>
        <dbReference type="ARBA" id="ARBA00023015"/>
    </source>
</evidence>
<keyword evidence="2" id="KW-0805">Transcription regulation</keyword>
<feature type="region of interest" description="Disordered" evidence="5">
    <location>
        <begin position="297"/>
        <end position="317"/>
    </location>
</feature>